<dbReference type="Gene3D" id="1.20.1080.10">
    <property type="entry name" value="Glycerol uptake facilitator protein"/>
    <property type="match status" value="1"/>
</dbReference>
<dbReference type="AlphaFoldDB" id="A0A915AS21"/>
<keyword evidence="6 9" id="KW-1133">Transmembrane helix</keyword>
<dbReference type="GO" id="GO:0005886">
    <property type="term" value="C:plasma membrane"/>
    <property type="evidence" value="ECO:0007669"/>
    <property type="project" value="TreeGrafter"/>
</dbReference>
<dbReference type="Pfam" id="PF00230">
    <property type="entry name" value="MIP"/>
    <property type="match status" value="1"/>
</dbReference>
<name>A0A915AS21_PARUN</name>
<dbReference type="WBParaSite" id="PgR013_g005_t02">
    <property type="protein sequence ID" value="PgR013_g005_t02"/>
    <property type="gene ID" value="PgR013_g005"/>
</dbReference>
<evidence type="ECO:0000313" key="10">
    <source>
        <dbReference type="Proteomes" id="UP000887569"/>
    </source>
</evidence>
<dbReference type="Proteomes" id="UP000887569">
    <property type="component" value="Unplaced"/>
</dbReference>
<evidence type="ECO:0000256" key="3">
    <source>
        <dbReference type="ARBA" id="ARBA00022448"/>
    </source>
</evidence>
<proteinExistence type="inferred from homology"/>
<feature type="transmembrane region" description="Helical" evidence="9">
    <location>
        <begin position="168"/>
        <end position="190"/>
    </location>
</feature>
<feature type="transmembrane region" description="Helical" evidence="9">
    <location>
        <begin position="50"/>
        <end position="71"/>
    </location>
</feature>
<reference evidence="11" key="1">
    <citation type="submission" date="2022-11" db="UniProtKB">
        <authorList>
            <consortium name="WormBaseParasite"/>
        </authorList>
    </citation>
    <scope>IDENTIFICATION</scope>
</reference>
<dbReference type="InterPro" id="IPR034294">
    <property type="entry name" value="Aquaporin_transptr"/>
</dbReference>
<dbReference type="InterPro" id="IPR022357">
    <property type="entry name" value="MIP_CS"/>
</dbReference>
<evidence type="ECO:0000256" key="4">
    <source>
        <dbReference type="ARBA" id="ARBA00022692"/>
    </source>
</evidence>
<dbReference type="CDD" id="cd00333">
    <property type="entry name" value="MIP"/>
    <property type="match status" value="1"/>
</dbReference>
<evidence type="ECO:0000256" key="7">
    <source>
        <dbReference type="ARBA" id="ARBA00023136"/>
    </source>
</evidence>
<organism evidence="10 11">
    <name type="scientific">Parascaris univalens</name>
    <name type="common">Nematode worm</name>
    <dbReference type="NCBI Taxonomy" id="6257"/>
    <lineage>
        <taxon>Eukaryota</taxon>
        <taxon>Metazoa</taxon>
        <taxon>Ecdysozoa</taxon>
        <taxon>Nematoda</taxon>
        <taxon>Chromadorea</taxon>
        <taxon>Rhabditida</taxon>
        <taxon>Spirurina</taxon>
        <taxon>Ascaridomorpha</taxon>
        <taxon>Ascaridoidea</taxon>
        <taxon>Ascarididae</taxon>
        <taxon>Parascaris</taxon>
    </lineage>
</organism>
<sequence length="251" mass="26776">MFKDYNTSQRMDTVADERPYKLANKLIAECLGDLIFVFVGSSQALAQGGILNAAIVHGFAIFILVSSLAHISGGHFNPAVTLSVALCGKMKAVHAVFYMVAQLLGGFCGSLLVRAMTSETQFHAIDGGTTTVGSAFMWYQGLIAEVMMTFLLTQTVVLTAVDTCSNTLAPFAIGSALVIDILAVGTVSGASMNPARSFGPALAASMFGIGEPLEFIWRNHYIYWAGPFIGAVITALLYKCVFAREGNRLLQ</sequence>
<protein>
    <submittedName>
        <fullName evidence="11">Uncharacterized protein</fullName>
    </submittedName>
</protein>
<dbReference type="GO" id="GO:0012505">
    <property type="term" value="C:endomembrane system"/>
    <property type="evidence" value="ECO:0007669"/>
    <property type="project" value="UniProtKB-SubCell"/>
</dbReference>
<evidence type="ECO:0000256" key="8">
    <source>
        <dbReference type="RuleBase" id="RU000477"/>
    </source>
</evidence>
<keyword evidence="4 8" id="KW-0812">Transmembrane</keyword>
<feature type="transmembrane region" description="Helical" evidence="9">
    <location>
        <begin position="221"/>
        <end position="241"/>
    </location>
</feature>
<dbReference type="PANTHER" id="PTHR45665">
    <property type="entry name" value="AQUAPORIN-8"/>
    <property type="match status" value="1"/>
</dbReference>
<dbReference type="PROSITE" id="PS00221">
    <property type="entry name" value="MIP"/>
    <property type="match status" value="1"/>
</dbReference>
<dbReference type="InterPro" id="IPR023271">
    <property type="entry name" value="Aquaporin-like"/>
</dbReference>
<dbReference type="GO" id="GO:0019755">
    <property type="term" value="P:one-carbon compound transport"/>
    <property type="evidence" value="ECO:0007669"/>
    <property type="project" value="UniProtKB-ARBA"/>
</dbReference>
<dbReference type="FunFam" id="1.20.1080.10:FF:000019">
    <property type="entry name" value="AQuaPorin or aquaglyceroporin related"/>
    <property type="match status" value="1"/>
</dbReference>
<dbReference type="PRINTS" id="PR00783">
    <property type="entry name" value="MINTRINSICP"/>
</dbReference>
<keyword evidence="7 9" id="KW-0472">Membrane</keyword>
<dbReference type="SUPFAM" id="SSF81338">
    <property type="entry name" value="Aquaporin-like"/>
    <property type="match status" value="1"/>
</dbReference>
<evidence type="ECO:0000256" key="2">
    <source>
        <dbReference type="ARBA" id="ARBA00006175"/>
    </source>
</evidence>
<evidence type="ECO:0000313" key="11">
    <source>
        <dbReference type="WBParaSite" id="PgR013_g005_t02"/>
    </source>
</evidence>
<feature type="transmembrane region" description="Helical" evidence="9">
    <location>
        <begin position="92"/>
        <end position="116"/>
    </location>
</feature>
<evidence type="ECO:0000256" key="6">
    <source>
        <dbReference type="ARBA" id="ARBA00022989"/>
    </source>
</evidence>
<comment type="subcellular location">
    <subcellularLocation>
        <location evidence="1">Endomembrane system</location>
        <topology evidence="1">Multi-pass membrane protein</topology>
    </subcellularLocation>
</comment>
<feature type="transmembrane region" description="Helical" evidence="9">
    <location>
        <begin position="136"/>
        <end position="161"/>
    </location>
</feature>
<evidence type="ECO:0000256" key="5">
    <source>
        <dbReference type="ARBA" id="ARBA00022737"/>
    </source>
</evidence>
<accession>A0A915AS21</accession>
<evidence type="ECO:0000256" key="1">
    <source>
        <dbReference type="ARBA" id="ARBA00004127"/>
    </source>
</evidence>
<dbReference type="InterPro" id="IPR000425">
    <property type="entry name" value="MIP"/>
</dbReference>
<keyword evidence="5" id="KW-0677">Repeat</keyword>
<dbReference type="GO" id="GO:0005737">
    <property type="term" value="C:cytoplasm"/>
    <property type="evidence" value="ECO:0007669"/>
    <property type="project" value="UniProtKB-ARBA"/>
</dbReference>
<evidence type="ECO:0000256" key="9">
    <source>
        <dbReference type="SAM" id="Phobius"/>
    </source>
</evidence>
<dbReference type="PANTHER" id="PTHR45665:SF9">
    <property type="entry name" value="AQUAPORIN-8"/>
    <property type="match status" value="1"/>
</dbReference>
<comment type="similarity">
    <text evidence="2 8">Belongs to the MIP/aquaporin (TC 1.A.8) family.</text>
</comment>
<dbReference type="GO" id="GO:0015250">
    <property type="term" value="F:water channel activity"/>
    <property type="evidence" value="ECO:0007669"/>
    <property type="project" value="TreeGrafter"/>
</dbReference>
<keyword evidence="3 8" id="KW-0813">Transport</keyword>
<keyword evidence="10" id="KW-1185">Reference proteome</keyword>